<evidence type="ECO:0000313" key="2">
    <source>
        <dbReference type="EMBL" id="CAL1577055.1"/>
    </source>
</evidence>
<protein>
    <submittedName>
        <fullName evidence="2">Uncharacterized protein</fullName>
    </submittedName>
</protein>
<gene>
    <name evidence="1" type="ORF">KC01_LOCUS8441</name>
    <name evidence="2" type="ORF">KC01_LOCUS8443</name>
</gene>
<organism evidence="2 3">
    <name type="scientific">Knipowitschia caucasica</name>
    <name type="common">Caucasian dwarf goby</name>
    <name type="synonym">Pomatoschistus caucasicus</name>
    <dbReference type="NCBI Taxonomy" id="637954"/>
    <lineage>
        <taxon>Eukaryota</taxon>
        <taxon>Metazoa</taxon>
        <taxon>Chordata</taxon>
        <taxon>Craniata</taxon>
        <taxon>Vertebrata</taxon>
        <taxon>Euteleostomi</taxon>
        <taxon>Actinopterygii</taxon>
        <taxon>Neopterygii</taxon>
        <taxon>Teleostei</taxon>
        <taxon>Neoteleostei</taxon>
        <taxon>Acanthomorphata</taxon>
        <taxon>Gobiaria</taxon>
        <taxon>Gobiiformes</taxon>
        <taxon>Gobioidei</taxon>
        <taxon>Gobiidae</taxon>
        <taxon>Gobiinae</taxon>
        <taxon>Knipowitschia</taxon>
    </lineage>
</organism>
<reference evidence="2 3" key="1">
    <citation type="submission" date="2024-04" db="EMBL/GenBank/DDBJ databases">
        <authorList>
            <person name="Waldvogel A.-M."/>
            <person name="Schoenle A."/>
        </authorList>
    </citation>
    <scope>NUCLEOTIDE SEQUENCE [LARGE SCALE GENOMIC DNA]</scope>
</reference>
<dbReference type="AlphaFoldDB" id="A0AAV2JHW3"/>
<name>A0AAV2JHW3_KNICA</name>
<sequence length="85" mass="9484">MTAPPPRPGLDPVLIRSSPPVCPEPEIERRSVSLVWSAAFEMVRNSLVLVHRLCLDSAHTRLLASSASGLYSRDFQKRHGFTDKE</sequence>
<dbReference type="Proteomes" id="UP001497482">
    <property type="component" value="Chromosome 13"/>
</dbReference>
<evidence type="ECO:0000313" key="1">
    <source>
        <dbReference type="EMBL" id="CAL1577053.1"/>
    </source>
</evidence>
<proteinExistence type="predicted"/>
<keyword evidence="3" id="KW-1185">Reference proteome</keyword>
<evidence type="ECO:0000313" key="3">
    <source>
        <dbReference type="Proteomes" id="UP001497482"/>
    </source>
</evidence>
<accession>A0AAV2JHW3</accession>
<dbReference type="EMBL" id="OZ035835">
    <property type="protein sequence ID" value="CAL1577055.1"/>
    <property type="molecule type" value="Genomic_DNA"/>
</dbReference>
<dbReference type="EMBL" id="OZ035835">
    <property type="protein sequence ID" value="CAL1577053.1"/>
    <property type="molecule type" value="Genomic_DNA"/>
</dbReference>